<evidence type="ECO:0000256" key="16">
    <source>
        <dbReference type="ARBA" id="ARBA00047899"/>
    </source>
</evidence>
<evidence type="ECO:0000313" key="24">
    <source>
        <dbReference type="Proteomes" id="UP001652660"/>
    </source>
</evidence>
<evidence type="ECO:0000256" key="14">
    <source>
        <dbReference type="ARBA" id="ARBA00023170"/>
    </source>
</evidence>
<comment type="catalytic activity">
    <reaction evidence="17 18">
        <text>L-seryl-[protein] + ATP = O-phospho-L-seryl-[protein] + ADP + H(+)</text>
        <dbReference type="Rhea" id="RHEA:17989"/>
        <dbReference type="Rhea" id="RHEA-COMP:9863"/>
        <dbReference type="Rhea" id="RHEA-COMP:11604"/>
        <dbReference type="ChEBI" id="CHEBI:15378"/>
        <dbReference type="ChEBI" id="CHEBI:29999"/>
        <dbReference type="ChEBI" id="CHEBI:30616"/>
        <dbReference type="ChEBI" id="CHEBI:83421"/>
        <dbReference type="ChEBI" id="CHEBI:456216"/>
        <dbReference type="EC" id="2.7.11.1"/>
    </reaction>
</comment>
<keyword evidence="2" id="KW-1003">Cell membrane</keyword>
<dbReference type="PIRSF" id="PIRSF000641">
    <property type="entry name" value="SRK"/>
    <property type="match status" value="1"/>
</dbReference>
<dbReference type="Pfam" id="PF08276">
    <property type="entry name" value="PAN_2"/>
    <property type="match status" value="1"/>
</dbReference>
<dbReference type="SMART" id="SM00108">
    <property type="entry name" value="B_lectin"/>
    <property type="match status" value="1"/>
</dbReference>
<dbReference type="AlphaFoldDB" id="A0A6P6X4K6"/>
<dbReference type="PROSITE" id="PS50927">
    <property type="entry name" value="BULB_LECTIN"/>
    <property type="match status" value="1"/>
</dbReference>
<feature type="domain" description="Bulb-type lectin" evidence="22">
    <location>
        <begin position="30"/>
        <end position="153"/>
    </location>
</feature>
<dbReference type="PANTHER" id="PTHR27002">
    <property type="entry name" value="RECEPTOR-LIKE SERINE/THREONINE-PROTEIN KINASE SD1-8"/>
    <property type="match status" value="1"/>
</dbReference>
<evidence type="ECO:0000256" key="4">
    <source>
        <dbReference type="ARBA" id="ARBA00022679"/>
    </source>
</evidence>
<keyword evidence="8 18" id="KW-0547">Nucleotide-binding</keyword>
<keyword evidence="7" id="KW-0430">Lectin</keyword>
<keyword evidence="5 19" id="KW-0812">Transmembrane</keyword>
<dbReference type="InterPro" id="IPR024171">
    <property type="entry name" value="SRK-like_kinase"/>
</dbReference>
<keyword evidence="13" id="KW-1015">Disulfide bond</keyword>
<dbReference type="PROSITE" id="PS50948">
    <property type="entry name" value="PAN"/>
    <property type="match status" value="1"/>
</dbReference>
<reference evidence="25" key="2">
    <citation type="submission" date="2025-08" db="UniProtKB">
        <authorList>
            <consortium name="RefSeq"/>
        </authorList>
    </citation>
    <scope>IDENTIFICATION</scope>
    <source>
        <tissue evidence="25">Leaves</tissue>
    </source>
</reference>
<feature type="domain" description="Protein kinase" evidence="21">
    <location>
        <begin position="475"/>
        <end position="753"/>
    </location>
</feature>
<dbReference type="GO" id="GO:0004674">
    <property type="term" value="F:protein serine/threonine kinase activity"/>
    <property type="evidence" value="ECO:0007669"/>
    <property type="project" value="UniProtKB-KW"/>
</dbReference>
<keyword evidence="3 18" id="KW-0723">Serine/threonine-protein kinase</keyword>
<evidence type="ECO:0000256" key="5">
    <source>
        <dbReference type="ARBA" id="ARBA00022692"/>
    </source>
</evidence>
<evidence type="ECO:0000256" key="20">
    <source>
        <dbReference type="SAM" id="SignalP"/>
    </source>
</evidence>
<dbReference type="Pfam" id="PF11883">
    <property type="entry name" value="DUF3403"/>
    <property type="match status" value="1"/>
</dbReference>
<accession>A0A6P6X4K6</accession>
<evidence type="ECO:0000256" key="15">
    <source>
        <dbReference type="ARBA" id="ARBA00023180"/>
    </source>
</evidence>
<dbReference type="SMART" id="SM00220">
    <property type="entry name" value="S_TKc"/>
    <property type="match status" value="1"/>
</dbReference>
<dbReference type="GO" id="GO:0030246">
    <property type="term" value="F:carbohydrate binding"/>
    <property type="evidence" value="ECO:0007669"/>
    <property type="project" value="UniProtKB-KW"/>
</dbReference>
<dbReference type="SUPFAM" id="SSF56112">
    <property type="entry name" value="Protein kinase-like (PK-like)"/>
    <property type="match status" value="1"/>
</dbReference>
<comment type="similarity">
    <text evidence="18">Belongs to the protein kinase superfamily. Ser/Thr protein kinase family.</text>
</comment>
<dbReference type="InterPro" id="IPR011009">
    <property type="entry name" value="Kinase-like_dom_sf"/>
</dbReference>
<dbReference type="PROSITE" id="PS50011">
    <property type="entry name" value="PROTEIN_KINASE_DOM"/>
    <property type="match status" value="1"/>
</dbReference>
<dbReference type="SUPFAM" id="SSF51110">
    <property type="entry name" value="alpha-D-mannose-specific plant lectins"/>
    <property type="match status" value="1"/>
</dbReference>
<dbReference type="Gene3D" id="3.30.200.20">
    <property type="entry name" value="Phosphorylase Kinase, domain 1"/>
    <property type="match status" value="1"/>
</dbReference>
<evidence type="ECO:0000256" key="9">
    <source>
        <dbReference type="ARBA" id="ARBA00022777"/>
    </source>
</evidence>
<proteinExistence type="inferred from homology"/>
<evidence type="ECO:0000256" key="13">
    <source>
        <dbReference type="ARBA" id="ARBA00023157"/>
    </source>
</evidence>
<name>A0A6P6X4K6_COFAR</name>
<evidence type="ECO:0000256" key="12">
    <source>
        <dbReference type="ARBA" id="ARBA00023136"/>
    </source>
</evidence>
<keyword evidence="12 19" id="KW-0472">Membrane</keyword>
<comment type="catalytic activity">
    <reaction evidence="16 18">
        <text>L-threonyl-[protein] + ATP = O-phospho-L-threonyl-[protein] + ADP + H(+)</text>
        <dbReference type="Rhea" id="RHEA:46608"/>
        <dbReference type="Rhea" id="RHEA-COMP:11060"/>
        <dbReference type="Rhea" id="RHEA-COMP:11605"/>
        <dbReference type="ChEBI" id="CHEBI:15378"/>
        <dbReference type="ChEBI" id="CHEBI:30013"/>
        <dbReference type="ChEBI" id="CHEBI:30616"/>
        <dbReference type="ChEBI" id="CHEBI:61977"/>
        <dbReference type="ChEBI" id="CHEBI:456216"/>
        <dbReference type="EC" id="2.7.11.1"/>
    </reaction>
</comment>
<evidence type="ECO:0000256" key="17">
    <source>
        <dbReference type="ARBA" id="ARBA00048679"/>
    </source>
</evidence>
<gene>
    <name evidence="25" type="primary">LOC113739609</name>
</gene>
<dbReference type="GO" id="GO:0005524">
    <property type="term" value="F:ATP binding"/>
    <property type="evidence" value="ECO:0007669"/>
    <property type="project" value="UniProtKB-KW"/>
</dbReference>
<feature type="transmembrane region" description="Helical" evidence="19">
    <location>
        <begin position="391"/>
        <end position="413"/>
    </location>
</feature>
<evidence type="ECO:0000256" key="18">
    <source>
        <dbReference type="PIRNR" id="PIRNR000641"/>
    </source>
</evidence>
<feature type="domain" description="Apple" evidence="23">
    <location>
        <begin position="304"/>
        <end position="380"/>
    </location>
</feature>
<dbReference type="Gene3D" id="1.10.510.10">
    <property type="entry name" value="Transferase(Phosphotransferase) domain 1"/>
    <property type="match status" value="1"/>
</dbReference>
<comment type="subcellular location">
    <subcellularLocation>
        <location evidence="1">Cell membrane</location>
        <topology evidence="1">Single-pass type I membrane protein</topology>
    </subcellularLocation>
</comment>
<evidence type="ECO:0000256" key="2">
    <source>
        <dbReference type="ARBA" id="ARBA00022475"/>
    </source>
</evidence>
<dbReference type="RefSeq" id="XP_027122678.1">
    <property type="nucleotide sequence ID" value="XM_027266877.2"/>
</dbReference>
<evidence type="ECO:0000259" key="21">
    <source>
        <dbReference type="PROSITE" id="PS50011"/>
    </source>
</evidence>
<protein>
    <recommendedName>
        <fullName evidence="18">Receptor-like serine/threonine-protein kinase</fullName>
        <ecNumber evidence="18">2.7.11.1</ecNumber>
    </recommendedName>
</protein>
<dbReference type="CDD" id="cd00028">
    <property type="entry name" value="B_lectin"/>
    <property type="match status" value="1"/>
</dbReference>
<dbReference type="InterPro" id="IPR001480">
    <property type="entry name" value="Bulb-type_lectin_dom"/>
</dbReference>
<dbReference type="InterPro" id="IPR021820">
    <property type="entry name" value="S-locus_recpt_kinase_C"/>
</dbReference>
<dbReference type="InterPro" id="IPR008271">
    <property type="entry name" value="Ser/Thr_kinase_AS"/>
</dbReference>
<dbReference type="FunFam" id="3.30.200.20:FF:000330">
    <property type="entry name" value="G-type lectin S-receptor-like serine/threonine-protein kinase At4g03230"/>
    <property type="match status" value="1"/>
</dbReference>
<dbReference type="Proteomes" id="UP001652660">
    <property type="component" value="Chromosome 4c"/>
</dbReference>
<dbReference type="PROSITE" id="PS00108">
    <property type="entry name" value="PROTEIN_KINASE_ST"/>
    <property type="match status" value="1"/>
</dbReference>
<dbReference type="InterPro" id="IPR003609">
    <property type="entry name" value="Pan_app"/>
</dbReference>
<evidence type="ECO:0000256" key="10">
    <source>
        <dbReference type="ARBA" id="ARBA00022840"/>
    </source>
</evidence>
<dbReference type="OrthoDB" id="4062651at2759"/>
<reference evidence="24" key="1">
    <citation type="journal article" date="2025" name="Foods">
        <title>Unveiling the Microbial Signatures of Arabica Coffee Cherries: Insights into Ripeness Specific Diversity, Functional Traits, and Implications for Quality and Safety.</title>
        <authorList>
            <consortium name="RefSeq"/>
            <person name="Tenea G.N."/>
            <person name="Cifuentes V."/>
            <person name="Reyes P."/>
            <person name="Cevallos-Vallejos M."/>
        </authorList>
    </citation>
    <scope>NUCLEOTIDE SEQUENCE [LARGE SCALE GENOMIC DNA]</scope>
</reference>
<dbReference type="Gene3D" id="2.90.10.10">
    <property type="entry name" value="Bulb-type lectin domain"/>
    <property type="match status" value="1"/>
</dbReference>
<keyword evidence="9 18" id="KW-0418">Kinase</keyword>
<feature type="signal peptide" evidence="20">
    <location>
        <begin position="1"/>
        <end position="26"/>
    </location>
</feature>
<evidence type="ECO:0000256" key="3">
    <source>
        <dbReference type="ARBA" id="ARBA00022527"/>
    </source>
</evidence>
<dbReference type="GO" id="GO:0005886">
    <property type="term" value="C:plasma membrane"/>
    <property type="evidence" value="ECO:0007669"/>
    <property type="project" value="UniProtKB-SubCell"/>
</dbReference>
<keyword evidence="15" id="KW-0325">Glycoprotein</keyword>
<dbReference type="CDD" id="cd14066">
    <property type="entry name" value="STKc_IRAK"/>
    <property type="match status" value="1"/>
</dbReference>
<dbReference type="Pfam" id="PF07714">
    <property type="entry name" value="PK_Tyr_Ser-Thr"/>
    <property type="match status" value="1"/>
</dbReference>
<evidence type="ECO:0000256" key="6">
    <source>
        <dbReference type="ARBA" id="ARBA00022729"/>
    </source>
</evidence>
<keyword evidence="11 19" id="KW-1133">Transmembrane helix</keyword>
<dbReference type="InterPro" id="IPR036426">
    <property type="entry name" value="Bulb-type_lectin_dom_sf"/>
</dbReference>
<sequence length="793" mass="88494">MAAVRKINLVTNFLCCCFLLNHSCYSEIINDTILQGEELRDWQQLVSASNFCRLQFFSPGSSRTRYLGIFLNQSPDDLRPVWIANRDNPIPDASGSLKIAPDGRLNIYSSGGSAIALSSAPSSAGGNVSVTLLDNGNLVLRELYFNGSFKQTLWQSFDYPTDTLLPGMKIGINLRTGHRWSLVTPVSQDQVPASGPFILGIDQNGTGQLMIWWREKVVWNSGIWLNGHFACANPDYINFTFVSDGDEKSFVYTSNTRNRSMTTYTLEPTSWITEEGLQVDLIGWSSSSETRSAECFPHKMLPRCKEALFHFEPRQGDIVGHSYTIDDYNLSLFDCKAMCVENCSCFAYASITDNETGCEFWSQSMHFMTTSGRQVFIRSESLKDDYSSTKWWPWLLVALGVLLAFGTLCWMLLRKCGTKDKARGTKKSLLDELGGSNMTPETNDGKANKDEIPKSLSKDLLLFSFDSITAATNNFSITSKLGEGGFGPVYKGKLEDGQEVAIKRLSKNSGQGVVEFKNEILLIAKLQHRNLARLLGCCLQADEKILVYEYMVNRSLDFLLFGADSSKKELLKWSIRLNIIEGIAQGLLYLHKYSRLRVIHRDLKAGNILLDDSMNPKISDFGLARIFGMQESEAKTKRIVGTYGYMSPEYAIKGIVSMKTDVFSFGVLLLEIVSGRKNNSCYHSEHPLNLVGMAWELWKEGRALELMDPMLNGSCPENEVTRCIQVGLLCVQDRAIDRPSMSDVVSMLSNEAVQLPPPKQPAFFIETVPGDAEKDKEAICSLNGVSISATEPR</sequence>
<dbReference type="FunFam" id="1.10.510.10:FF:000060">
    <property type="entry name" value="G-type lectin S-receptor-like serine/threonine-protein kinase"/>
    <property type="match status" value="1"/>
</dbReference>
<dbReference type="EC" id="2.7.11.1" evidence="18"/>
<evidence type="ECO:0000259" key="23">
    <source>
        <dbReference type="PROSITE" id="PS50948"/>
    </source>
</evidence>
<keyword evidence="14" id="KW-0675">Receptor</keyword>
<evidence type="ECO:0000256" key="11">
    <source>
        <dbReference type="ARBA" id="ARBA00022989"/>
    </source>
</evidence>
<dbReference type="GeneID" id="113739609"/>
<keyword evidence="6 20" id="KW-0732">Signal</keyword>
<feature type="chain" id="PRO_5027807113" description="Receptor-like serine/threonine-protein kinase" evidence="20">
    <location>
        <begin position="27"/>
        <end position="793"/>
    </location>
</feature>
<dbReference type="InterPro" id="IPR000719">
    <property type="entry name" value="Prot_kinase_dom"/>
</dbReference>
<evidence type="ECO:0000256" key="1">
    <source>
        <dbReference type="ARBA" id="ARBA00004251"/>
    </source>
</evidence>
<dbReference type="Pfam" id="PF01453">
    <property type="entry name" value="B_lectin"/>
    <property type="match status" value="1"/>
</dbReference>
<keyword evidence="24" id="KW-1185">Reference proteome</keyword>
<evidence type="ECO:0000256" key="7">
    <source>
        <dbReference type="ARBA" id="ARBA00022734"/>
    </source>
</evidence>
<organism evidence="24 25">
    <name type="scientific">Coffea arabica</name>
    <name type="common">Arabian coffee</name>
    <dbReference type="NCBI Taxonomy" id="13443"/>
    <lineage>
        <taxon>Eukaryota</taxon>
        <taxon>Viridiplantae</taxon>
        <taxon>Streptophyta</taxon>
        <taxon>Embryophyta</taxon>
        <taxon>Tracheophyta</taxon>
        <taxon>Spermatophyta</taxon>
        <taxon>Magnoliopsida</taxon>
        <taxon>eudicotyledons</taxon>
        <taxon>Gunneridae</taxon>
        <taxon>Pentapetalae</taxon>
        <taxon>asterids</taxon>
        <taxon>lamiids</taxon>
        <taxon>Gentianales</taxon>
        <taxon>Rubiaceae</taxon>
        <taxon>Ixoroideae</taxon>
        <taxon>Gardenieae complex</taxon>
        <taxon>Bertiereae - Coffeeae clade</taxon>
        <taxon>Coffeeae</taxon>
        <taxon>Coffea</taxon>
    </lineage>
</organism>
<dbReference type="PANTHER" id="PTHR27002:SF926">
    <property type="entry name" value="OS07G0535800 PROTEIN"/>
    <property type="match status" value="1"/>
</dbReference>
<evidence type="ECO:0000256" key="19">
    <source>
        <dbReference type="SAM" id="Phobius"/>
    </source>
</evidence>
<keyword evidence="4 18" id="KW-0808">Transferase</keyword>
<evidence type="ECO:0000313" key="25">
    <source>
        <dbReference type="RefSeq" id="XP_027122678.1"/>
    </source>
</evidence>
<evidence type="ECO:0000259" key="22">
    <source>
        <dbReference type="PROSITE" id="PS50927"/>
    </source>
</evidence>
<keyword evidence="10 18" id="KW-0067">ATP-binding</keyword>
<evidence type="ECO:0000256" key="8">
    <source>
        <dbReference type="ARBA" id="ARBA00022741"/>
    </source>
</evidence>
<dbReference type="InterPro" id="IPR001245">
    <property type="entry name" value="Ser-Thr/Tyr_kinase_cat_dom"/>
</dbReference>